<dbReference type="EC" id="2.7.7.7" evidence="1"/>
<reference evidence="2" key="1">
    <citation type="journal article" date="2019" name="Int. J. Syst. Evol. Microbiol.">
        <title>The Global Catalogue of Microorganisms (GCM) 10K type strain sequencing project: providing services to taxonomists for standard genome sequencing and annotation.</title>
        <authorList>
            <consortium name="The Broad Institute Genomics Platform"/>
            <consortium name="The Broad Institute Genome Sequencing Center for Infectious Disease"/>
            <person name="Wu L."/>
            <person name="Ma J."/>
        </authorList>
    </citation>
    <scope>NUCLEOTIDE SEQUENCE [LARGE SCALE GENOMIC DNA]</scope>
    <source>
        <strain evidence="2">CGMCC 1.12750</strain>
    </source>
</reference>
<dbReference type="Proteomes" id="UP001596516">
    <property type="component" value="Unassembled WGS sequence"/>
</dbReference>
<keyword evidence="1" id="KW-0548">Nucleotidyltransferase</keyword>
<evidence type="ECO:0000313" key="2">
    <source>
        <dbReference type="Proteomes" id="UP001596516"/>
    </source>
</evidence>
<dbReference type="PANTHER" id="PTHR38767:SF1">
    <property type="entry name" value="DNA POLYMERASE III SUBUNIT CHI"/>
    <property type="match status" value="1"/>
</dbReference>
<comment type="caution">
    <text evidence="1">The sequence shown here is derived from an EMBL/GenBank/DDBJ whole genome shotgun (WGS) entry which is preliminary data.</text>
</comment>
<dbReference type="GO" id="GO:0003887">
    <property type="term" value="F:DNA-directed DNA polymerase activity"/>
    <property type="evidence" value="ECO:0007669"/>
    <property type="project" value="UniProtKB-EC"/>
</dbReference>
<evidence type="ECO:0000313" key="1">
    <source>
        <dbReference type="EMBL" id="MFC7705029.1"/>
    </source>
</evidence>
<proteinExistence type="predicted"/>
<dbReference type="InterPro" id="IPR007459">
    <property type="entry name" value="DNA_pol3_chi"/>
</dbReference>
<dbReference type="NCBIfam" id="NF004347">
    <property type="entry name" value="PRK05728.1-4"/>
    <property type="match status" value="1"/>
</dbReference>
<dbReference type="SUPFAM" id="SSF102400">
    <property type="entry name" value="DNA polymerase III chi subunit"/>
    <property type="match status" value="1"/>
</dbReference>
<protein>
    <submittedName>
        <fullName evidence="1">DNA polymerase III subunit chi</fullName>
        <ecNumber evidence="1">2.7.7.7</ecNumber>
    </submittedName>
</protein>
<accession>A0ABW2UNG4</accession>
<sequence>MPALFYHLTHSPVETVAQMLLEKALQTGWRVVIRGSDADRLAWLDQRLWLGADDSFLPHGLAGGPHDADQPVLLTTGSDRPNGAQCLMALDGAVIEADEARTLERAWLLFDGNDPAAVEAARDQWRRLTGAGIAAQYWSEETGRWQKKAEKA</sequence>
<dbReference type="InterPro" id="IPR036768">
    <property type="entry name" value="PolIII_chi_sf"/>
</dbReference>
<dbReference type="Gene3D" id="3.40.50.10110">
    <property type="entry name" value="DNA polymerase III subunit chi"/>
    <property type="match status" value="1"/>
</dbReference>
<dbReference type="Pfam" id="PF04364">
    <property type="entry name" value="DNA_pol3_chi"/>
    <property type="match status" value="1"/>
</dbReference>
<name>A0ABW2UNG4_9RHOB</name>
<gene>
    <name evidence="1" type="ORF">ACFQXB_12555</name>
</gene>
<keyword evidence="1" id="KW-0808">Transferase</keyword>
<keyword evidence="2" id="KW-1185">Reference proteome</keyword>
<organism evidence="1 2">
    <name type="scientific">Plastorhodobacter daqingensis</name>
    <dbReference type="NCBI Taxonomy" id="1387281"/>
    <lineage>
        <taxon>Bacteria</taxon>
        <taxon>Pseudomonadati</taxon>
        <taxon>Pseudomonadota</taxon>
        <taxon>Alphaproteobacteria</taxon>
        <taxon>Rhodobacterales</taxon>
        <taxon>Paracoccaceae</taxon>
        <taxon>Plastorhodobacter</taxon>
    </lineage>
</organism>
<dbReference type="EMBL" id="JBHTFQ010000006">
    <property type="protein sequence ID" value="MFC7705029.1"/>
    <property type="molecule type" value="Genomic_DNA"/>
</dbReference>
<dbReference type="PANTHER" id="PTHR38767">
    <property type="entry name" value="DNA POLYMERASE III SUBUNIT CHI"/>
    <property type="match status" value="1"/>
</dbReference>
<dbReference type="RefSeq" id="WP_377404194.1">
    <property type="nucleotide sequence ID" value="NZ_JBHTFQ010000006.1"/>
</dbReference>